<comment type="caution">
    <text evidence="1">The sequence shown here is derived from an EMBL/GenBank/DDBJ whole genome shotgun (WGS) entry which is preliminary data.</text>
</comment>
<keyword evidence="2" id="KW-1185">Reference proteome</keyword>
<reference evidence="1" key="1">
    <citation type="journal article" date="2022" name="bioRxiv">
        <title>Sequencing and chromosome-scale assembly of the giantPleurodeles waltlgenome.</title>
        <authorList>
            <person name="Brown T."/>
            <person name="Elewa A."/>
            <person name="Iarovenko S."/>
            <person name="Subramanian E."/>
            <person name="Araus A.J."/>
            <person name="Petzold A."/>
            <person name="Susuki M."/>
            <person name="Suzuki K.-i.T."/>
            <person name="Hayashi T."/>
            <person name="Toyoda A."/>
            <person name="Oliveira C."/>
            <person name="Osipova E."/>
            <person name="Leigh N.D."/>
            <person name="Simon A."/>
            <person name="Yun M.H."/>
        </authorList>
    </citation>
    <scope>NUCLEOTIDE SEQUENCE</scope>
    <source>
        <strain evidence="1">20211129_DDA</strain>
        <tissue evidence="1">Liver</tissue>
    </source>
</reference>
<dbReference type="Proteomes" id="UP001066276">
    <property type="component" value="Chromosome 3_2"/>
</dbReference>
<evidence type="ECO:0000313" key="1">
    <source>
        <dbReference type="EMBL" id="KAJ1179994.1"/>
    </source>
</evidence>
<evidence type="ECO:0000313" key="2">
    <source>
        <dbReference type="Proteomes" id="UP001066276"/>
    </source>
</evidence>
<name>A0AAV7TVZ2_PLEWA</name>
<proteinExistence type="predicted"/>
<sequence>MVVLRRSLILLGLDPRCYGTHSFRIGAATEAKALGCVGGPDGGCSGFSFLLHENLVTSAVELFRQDGVPLTFMGNDLYLLDLRIMIADSLGEKLWDR</sequence>
<dbReference type="EMBL" id="JANPWB010000006">
    <property type="protein sequence ID" value="KAJ1179994.1"/>
    <property type="molecule type" value="Genomic_DNA"/>
</dbReference>
<organism evidence="1 2">
    <name type="scientific">Pleurodeles waltl</name>
    <name type="common">Iberian ribbed newt</name>
    <dbReference type="NCBI Taxonomy" id="8319"/>
    <lineage>
        <taxon>Eukaryota</taxon>
        <taxon>Metazoa</taxon>
        <taxon>Chordata</taxon>
        <taxon>Craniata</taxon>
        <taxon>Vertebrata</taxon>
        <taxon>Euteleostomi</taxon>
        <taxon>Amphibia</taxon>
        <taxon>Batrachia</taxon>
        <taxon>Caudata</taxon>
        <taxon>Salamandroidea</taxon>
        <taxon>Salamandridae</taxon>
        <taxon>Pleurodelinae</taxon>
        <taxon>Pleurodeles</taxon>
    </lineage>
</organism>
<dbReference type="AlphaFoldDB" id="A0AAV7TVZ2"/>
<protein>
    <submittedName>
        <fullName evidence="1">Uncharacterized protein</fullName>
    </submittedName>
</protein>
<accession>A0AAV7TVZ2</accession>
<gene>
    <name evidence="1" type="ORF">NDU88_005222</name>
</gene>